<dbReference type="Proteomes" id="UP000076023">
    <property type="component" value="Unassembled WGS sequence"/>
</dbReference>
<dbReference type="EMBL" id="BDCO01000002">
    <property type="protein sequence ID" value="GAT33425.1"/>
    <property type="molecule type" value="Genomic_DNA"/>
</dbReference>
<proteinExistence type="predicted"/>
<dbReference type="STRING" id="690879.TSACC_21841"/>
<protein>
    <submittedName>
        <fullName evidence="2">Uncharacterized protein</fullName>
    </submittedName>
</protein>
<accession>A0A146G6S4</accession>
<organism evidence="2 3">
    <name type="scientific">Terrimicrobium sacchariphilum</name>
    <dbReference type="NCBI Taxonomy" id="690879"/>
    <lineage>
        <taxon>Bacteria</taxon>
        <taxon>Pseudomonadati</taxon>
        <taxon>Verrucomicrobiota</taxon>
        <taxon>Terrimicrobiia</taxon>
        <taxon>Terrimicrobiales</taxon>
        <taxon>Terrimicrobiaceae</taxon>
        <taxon>Terrimicrobium</taxon>
    </lineage>
</organism>
<sequence>MPNVKSLLWVFLMVVIGGIAFAQNQPQPTGWVVEDDSVGVVQPPAIVAPQAQPATPAPPPKWAVAAMLSLDPKYAGGIVDVSASGGTPEPKQWIILARDTADQGVLHRITVAEGQVISDVPSVNLVESMRQRVVIAPQSVQVDSGDAYLVVEPIAAASGKIIGHVDYSLHQEASDAGSVWTLNCFDLDGVYIGKVNLLASTGNVLSSSGFKSVQGN</sequence>
<dbReference type="AlphaFoldDB" id="A0A146G6S4"/>
<comment type="caution">
    <text evidence="2">The sequence shown here is derived from an EMBL/GenBank/DDBJ whole genome shotgun (WGS) entry which is preliminary data.</text>
</comment>
<reference evidence="3" key="1">
    <citation type="journal article" date="2017" name="Genome Announc.">
        <title>Draft Genome Sequence of Terrimicrobium sacchariphilum NM-5T, a Facultative Anaerobic Soil Bacterium of the Class Spartobacteria.</title>
        <authorList>
            <person name="Qiu Y.L."/>
            <person name="Tourlousse D.M."/>
            <person name="Matsuura N."/>
            <person name="Ohashi A."/>
            <person name="Sekiguchi Y."/>
        </authorList>
    </citation>
    <scope>NUCLEOTIDE SEQUENCE [LARGE SCALE GENOMIC DNA]</scope>
    <source>
        <strain evidence="3">NM-5</strain>
    </source>
</reference>
<feature type="signal peptide" evidence="1">
    <location>
        <begin position="1"/>
        <end position="22"/>
    </location>
</feature>
<evidence type="ECO:0000313" key="3">
    <source>
        <dbReference type="Proteomes" id="UP000076023"/>
    </source>
</evidence>
<keyword evidence="3" id="KW-1185">Reference proteome</keyword>
<name>A0A146G6S4_TERSA</name>
<evidence type="ECO:0000313" key="2">
    <source>
        <dbReference type="EMBL" id="GAT33425.1"/>
    </source>
</evidence>
<feature type="chain" id="PRO_5007524489" evidence="1">
    <location>
        <begin position="23"/>
        <end position="216"/>
    </location>
</feature>
<dbReference type="InParanoid" id="A0A146G6S4"/>
<keyword evidence="1" id="KW-0732">Signal</keyword>
<gene>
    <name evidence="2" type="ORF">TSACC_21841</name>
</gene>
<evidence type="ECO:0000256" key="1">
    <source>
        <dbReference type="SAM" id="SignalP"/>
    </source>
</evidence>